<keyword evidence="2" id="KW-1185">Reference proteome</keyword>
<reference evidence="1 2" key="1">
    <citation type="submission" date="2019-02" db="EMBL/GenBank/DDBJ databases">
        <title>Deep-cultivation of Planctomycetes and their phenomic and genomic characterization uncovers novel biology.</title>
        <authorList>
            <person name="Wiegand S."/>
            <person name="Jogler M."/>
            <person name="Boedeker C."/>
            <person name="Pinto D."/>
            <person name="Vollmers J."/>
            <person name="Rivas-Marin E."/>
            <person name="Kohn T."/>
            <person name="Peeters S.H."/>
            <person name="Heuer A."/>
            <person name="Rast P."/>
            <person name="Oberbeckmann S."/>
            <person name="Bunk B."/>
            <person name="Jeske O."/>
            <person name="Meyerdierks A."/>
            <person name="Storesund J.E."/>
            <person name="Kallscheuer N."/>
            <person name="Luecker S."/>
            <person name="Lage O.M."/>
            <person name="Pohl T."/>
            <person name="Merkel B.J."/>
            <person name="Hornburger P."/>
            <person name="Mueller R.-W."/>
            <person name="Bruemmer F."/>
            <person name="Labrenz M."/>
            <person name="Spormann A.M."/>
            <person name="Op Den Camp H."/>
            <person name="Overmann J."/>
            <person name="Amann R."/>
            <person name="Jetten M.S.M."/>
            <person name="Mascher T."/>
            <person name="Medema M.H."/>
            <person name="Devos D.P."/>
            <person name="Kaster A.-K."/>
            <person name="Ovreas L."/>
            <person name="Rohde M."/>
            <person name="Galperin M.Y."/>
            <person name="Jogler C."/>
        </authorList>
    </citation>
    <scope>NUCLEOTIDE SEQUENCE [LARGE SCALE GENOMIC DNA]</scope>
    <source>
        <strain evidence="1 2">Pla100</strain>
    </source>
</reference>
<comment type="caution">
    <text evidence="1">The sequence shown here is derived from an EMBL/GenBank/DDBJ whole genome shotgun (WGS) entry which is preliminary data.</text>
</comment>
<sequence length="111" mass="12433">MLTHPSLTQRVTKNQCHRQNRNFKTHASSYQNNETNPPQMLVHNNLALQPFRFAQVAIPNRFKPLAGGLSAANTPGQSLSSLTGCHQSVTEQIRYGIAFAALERTSIIRYQ</sequence>
<protein>
    <submittedName>
        <fullName evidence="1">Uncharacterized protein</fullName>
    </submittedName>
</protein>
<name>A0A5C6ADB7_9BACT</name>
<evidence type="ECO:0000313" key="2">
    <source>
        <dbReference type="Proteomes" id="UP000316213"/>
    </source>
</evidence>
<accession>A0A5C6ADB7</accession>
<dbReference type="Proteomes" id="UP000316213">
    <property type="component" value="Unassembled WGS sequence"/>
</dbReference>
<evidence type="ECO:0000313" key="1">
    <source>
        <dbReference type="EMBL" id="TWT96243.1"/>
    </source>
</evidence>
<organism evidence="1 2">
    <name type="scientific">Neorhodopirellula pilleata</name>
    <dbReference type="NCBI Taxonomy" id="2714738"/>
    <lineage>
        <taxon>Bacteria</taxon>
        <taxon>Pseudomonadati</taxon>
        <taxon>Planctomycetota</taxon>
        <taxon>Planctomycetia</taxon>
        <taxon>Pirellulales</taxon>
        <taxon>Pirellulaceae</taxon>
        <taxon>Neorhodopirellula</taxon>
    </lineage>
</organism>
<gene>
    <name evidence="1" type="ORF">Pla100_27190</name>
</gene>
<dbReference type="AlphaFoldDB" id="A0A5C6ADB7"/>
<dbReference type="EMBL" id="SJPM01000005">
    <property type="protein sequence ID" value="TWT96243.1"/>
    <property type="molecule type" value="Genomic_DNA"/>
</dbReference>
<proteinExistence type="predicted"/>